<gene>
    <name evidence="1" type="ORF">PFISCL1PPCAC_11096</name>
</gene>
<accession>A0AAV5VN29</accession>
<dbReference type="EMBL" id="BTSY01000003">
    <property type="protein sequence ID" value="GMT19799.1"/>
    <property type="molecule type" value="Genomic_DNA"/>
</dbReference>
<evidence type="ECO:0000313" key="2">
    <source>
        <dbReference type="Proteomes" id="UP001432322"/>
    </source>
</evidence>
<comment type="caution">
    <text evidence="1">The sequence shown here is derived from an EMBL/GenBank/DDBJ whole genome shotgun (WGS) entry which is preliminary data.</text>
</comment>
<name>A0AAV5VN29_9BILA</name>
<proteinExistence type="predicted"/>
<organism evidence="1 2">
    <name type="scientific">Pristionchus fissidentatus</name>
    <dbReference type="NCBI Taxonomy" id="1538716"/>
    <lineage>
        <taxon>Eukaryota</taxon>
        <taxon>Metazoa</taxon>
        <taxon>Ecdysozoa</taxon>
        <taxon>Nematoda</taxon>
        <taxon>Chromadorea</taxon>
        <taxon>Rhabditida</taxon>
        <taxon>Rhabditina</taxon>
        <taxon>Diplogasteromorpha</taxon>
        <taxon>Diplogasteroidea</taxon>
        <taxon>Neodiplogasteridae</taxon>
        <taxon>Pristionchus</taxon>
    </lineage>
</organism>
<keyword evidence="2" id="KW-1185">Reference proteome</keyword>
<evidence type="ECO:0000313" key="1">
    <source>
        <dbReference type="EMBL" id="GMT19799.1"/>
    </source>
</evidence>
<reference evidence="1" key="1">
    <citation type="submission" date="2023-10" db="EMBL/GenBank/DDBJ databases">
        <title>Genome assembly of Pristionchus species.</title>
        <authorList>
            <person name="Yoshida K."/>
            <person name="Sommer R.J."/>
        </authorList>
    </citation>
    <scope>NUCLEOTIDE SEQUENCE</scope>
    <source>
        <strain evidence="1">RS5133</strain>
    </source>
</reference>
<protein>
    <submittedName>
        <fullName evidence="1">Uncharacterized protein</fullName>
    </submittedName>
</protein>
<sequence length="147" mass="16839">MDFFRSMLVDEGDEAALQSLQSRLDLLHVHSVNDDVQALITLVQSIFERGDSKSKQKAVELIYEKAILHHTTLEKNDAYGEIFKKKIYRPTACSLCATISAAQNGEFIRSLIIHYQSRFQTVNGDLLFKRSDEERIELEYEETGLVL</sequence>
<dbReference type="AlphaFoldDB" id="A0AAV5VN29"/>
<dbReference type="Proteomes" id="UP001432322">
    <property type="component" value="Unassembled WGS sequence"/>
</dbReference>